<dbReference type="SMART" id="SM00558">
    <property type="entry name" value="JmjC"/>
    <property type="match status" value="1"/>
</dbReference>
<dbReference type="PROSITE" id="PS51184">
    <property type="entry name" value="JMJC"/>
    <property type="match status" value="1"/>
</dbReference>
<gene>
    <name evidence="1" type="ORF">CTOB1V02_LOCUS9616</name>
</gene>
<dbReference type="GO" id="GO:0032454">
    <property type="term" value="F:histone H3K9 demethylase activity"/>
    <property type="evidence" value="ECO:0007669"/>
    <property type="project" value="TreeGrafter"/>
</dbReference>
<dbReference type="SUPFAM" id="SSF51197">
    <property type="entry name" value="Clavaminate synthase-like"/>
    <property type="match status" value="1"/>
</dbReference>
<organism evidence="1">
    <name type="scientific">Cyprideis torosa</name>
    <dbReference type="NCBI Taxonomy" id="163714"/>
    <lineage>
        <taxon>Eukaryota</taxon>
        <taxon>Metazoa</taxon>
        <taxon>Ecdysozoa</taxon>
        <taxon>Arthropoda</taxon>
        <taxon>Crustacea</taxon>
        <taxon>Oligostraca</taxon>
        <taxon>Ostracoda</taxon>
        <taxon>Podocopa</taxon>
        <taxon>Podocopida</taxon>
        <taxon>Cytherocopina</taxon>
        <taxon>Cytheroidea</taxon>
        <taxon>Cytherideidae</taxon>
        <taxon>Cyprideis</taxon>
    </lineage>
</organism>
<dbReference type="Gene3D" id="2.60.120.650">
    <property type="entry name" value="Cupin"/>
    <property type="match status" value="1"/>
</dbReference>
<accession>A0A7R8ZPQ2</accession>
<dbReference type="GO" id="GO:0010468">
    <property type="term" value="P:regulation of gene expression"/>
    <property type="evidence" value="ECO:0007669"/>
    <property type="project" value="TreeGrafter"/>
</dbReference>
<feature type="non-terminal residue" evidence="1">
    <location>
        <position position="1"/>
    </location>
</feature>
<dbReference type="OrthoDB" id="9547406at2759"/>
<name>A0A7R8ZPQ2_9CRUS</name>
<reference evidence="1" key="1">
    <citation type="submission" date="2020-11" db="EMBL/GenBank/DDBJ databases">
        <authorList>
            <person name="Tran Van P."/>
        </authorList>
    </citation>
    <scope>NUCLEOTIDE SEQUENCE</scope>
</reference>
<dbReference type="PANTHER" id="PTHR10694">
    <property type="entry name" value="LYSINE-SPECIFIC DEMETHYLASE"/>
    <property type="match status" value="1"/>
</dbReference>
<protein>
    <submittedName>
        <fullName evidence="1">Uncharacterized protein</fullName>
    </submittedName>
</protein>
<dbReference type="GO" id="GO:0005634">
    <property type="term" value="C:nucleus"/>
    <property type="evidence" value="ECO:0007669"/>
    <property type="project" value="TreeGrafter"/>
</dbReference>
<evidence type="ECO:0000313" key="1">
    <source>
        <dbReference type="EMBL" id="CAD7231773.1"/>
    </source>
</evidence>
<dbReference type="PANTHER" id="PTHR10694:SF129">
    <property type="entry name" value="LYSINE-SPECIFIC DEMETHYLASE 4B-RELATED"/>
    <property type="match status" value="1"/>
</dbReference>
<dbReference type="EMBL" id="OB663860">
    <property type="protein sequence ID" value="CAD7231773.1"/>
    <property type="molecule type" value="Genomic_DNA"/>
</dbReference>
<sequence length="214" mass="24732">GYDLDFGSNIMSMQIPAPISQVVSGKLGLYQQISVTENPMTVQQFYDMSQDPRYRTPQHVDLDDLERQYWENVTYGAPTYGADVPGTLTDTNVDVWNISRLGSILDDIDENIQGVNTPYLYFGTWKSTFPWHTEDMDLYSINYLHFGEPKFWYAVPPEHGKLLEKFSKGFYTRGYSLCPAFLRHKMALVRPDMLTQYGIPYNKVSHQFTITSKH</sequence>
<dbReference type="GO" id="GO:0051864">
    <property type="term" value="F:histone H3K36 demethylase activity"/>
    <property type="evidence" value="ECO:0007669"/>
    <property type="project" value="TreeGrafter"/>
</dbReference>
<dbReference type="AlphaFoldDB" id="A0A7R8ZPQ2"/>
<dbReference type="InterPro" id="IPR003347">
    <property type="entry name" value="JmjC_dom"/>
</dbReference>
<dbReference type="GO" id="GO:0000785">
    <property type="term" value="C:chromatin"/>
    <property type="evidence" value="ECO:0007669"/>
    <property type="project" value="TreeGrafter"/>
</dbReference>
<proteinExistence type="predicted"/>
<dbReference type="Pfam" id="PF02373">
    <property type="entry name" value="JmjC"/>
    <property type="match status" value="1"/>
</dbReference>